<keyword evidence="2" id="KW-1185">Reference proteome</keyword>
<dbReference type="Proteomes" id="UP000306319">
    <property type="component" value="Unassembled WGS sequence"/>
</dbReference>
<proteinExistence type="predicted"/>
<evidence type="ECO:0000313" key="1">
    <source>
        <dbReference type="EMBL" id="TGY80024.1"/>
    </source>
</evidence>
<dbReference type="EMBL" id="SRYB01000004">
    <property type="protein sequence ID" value="TGY80024.1"/>
    <property type="molecule type" value="Genomic_DNA"/>
</dbReference>
<reference evidence="1" key="1">
    <citation type="submission" date="2019-04" db="EMBL/GenBank/DDBJ databases">
        <title>Microbes associate with the intestines of laboratory mice.</title>
        <authorList>
            <person name="Navarre W."/>
            <person name="Wong E."/>
            <person name="Huang K."/>
            <person name="Tropini C."/>
            <person name="Ng K."/>
            <person name="Yu B."/>
        </authorList>
    </citation>
    <scope>NUCLEOTIDE SEQUENCE</scope>
    <source>
        <strain evidence="1">NM04_E33</strain>
    </source>
</reference>
<gene>
    <name evidence="1" type="ORF">E5331_04360</name>
</gene>
<accession>A0AC61RHG3</accession>
<evidence type="ECO:0000313" key="2">
    <source>
        <dbReference type="Proteomes" id="UP000306319"/>
    </source>
</evidence>
<comment type="caution">
    <text evidence="1">The sequence shown here is derived from an EMBL/GenBank/DDBJ whole genome shotgun (WGS) entry which is preliminary data.</text>
</comment>
<protein>
    <submittedName>
        <fullName evidence="1">Transposase</fullName>
    </submittedName>
</protein>
<name>A0AC61RHG3_9BACT</name>
<organism evidence="1 2">
    <name type="scientific">Lepagella muris</name>
    <dbReference type="NCBI Taxonomy" id="3032870"/>
    <lineage>
        <taxon>Bacteria</taxon>
        <taxon>Pseudomonadati</taxon>
        <taxon>Bacteroidota</taxon>
        <taxon>Bacteroidia</taxon>
        <taxon>Bacteroidales</taxon>
        <taxon>Muribaculaceae</taxon>
        <taxon>Lepagella</taxon>
    </lineage>
</organism>
<sequence>MATFKAEIYAHQKRADGTYNIKIRVTHKQRKKYLATPWYVGKEDMTRALKLKNQRYIDMVEDLLRKYRSICNSVGEGLDDMSVEQVVELITRKETDKPFDLDIVDYTRKFVTKLDKAGRGGTARAYEVAINSLCRFVGRESVSIKEITVQFLTDWIAWIAAQPPRKNCKKGDRAQSLYLAQLRAMYNRAKKEFNDEEAGIIRIPFSPFNKVEIPKPSLSRKRALTVEQLHKFSEIPYTTILQPGVNRFNFAKDVFLLSFMLVGMNAVDLYTATDCKGGRITYQRAKTRNRRADNAEISIKLEPEVMALFEKYRDPSGQRVFKFYKLYSSMDTFCAALNKGLKKLGDIIGVDDLEFYAARHSWATIANNDAGVDKYTVHEALNHVDETMRVTDIYIRKNWERIDKANRAVLDLLQLNLPSVDEPKK</sequence>